<evidence type="ECO:0000313" key="2">
    <source>
        <dbReference type="Proteomes" id="UP000018720"/>
    </source>
</evidence>
<name>A0ABN0H9Y7_9LEPT</name>
<comment type="caution">
    <text evidence="1">The sequence shown here is derived from an EMBL/GenBank/DDBJ whole genome shotgun (WGS) entry which is preliminary data.</text>
</comment>
<dbReference type="EMBL" id="AHOM02000004">
    <property type="protein sequence ID" value="EJZ42503.1"/>
    <property type="molecule type" value="Genomic_DNA"/>
</dbReference>
<keyword evidence="2" id="KW-1185">Reference proteome</keyword>
<gene>
    <name evidence="1" type="ORF">LEP1GSC178_3583</name>
</gene>
<evidence type="ECO:0000313" key="1">
    <source>
        <dbReference type="EMBL" id="EJZ42503.1"/>
    </source>
</evidence>
<accession>A0ABN0H9Y7</accession>
<protein>
    <submittedName>
        <fullName evidence="1">Uncharacterized protein</fullName>
    </submittedName>
</protein>
<reference evidence="1 2" key="1">
    <citation type="submission" date="2012-08" db="EMBL/GenBank/DDBJ databases">
        <authorList>
            <person name="Harkins D.M."/>
            <person name="Durkin A.S."/>
            <person name="Selengut J.D."/>
            <person name="Sanka R."/>
            <person name="DePew J."/>
            <person name="Purushe J."/>
            <person name="Matthias M.A."/>
            <person name="Vinetz J.M."/>
            <person name="Sutton G.G."/>
            <person name="Nelson W.C."/>
            <person name="Fouts D.E."/>
        </authorList>
    </citation>
    <scope>NUCLEOTIDE SEQUENCE [LARGE SCALE GENOMIC DNA]</scope>
    <source>
        <strain evidence="1 2">MMD4847</strain>
    </source>
</reference>
<sequence length="45" mass="5612">MKYYVYLQPPQLHYKKPTVWSKIKDFLFGQEENGNFQNTRRAYRQ</sequence>
<proteinExistence type="predicted"/>
<dbReference type="Proteomes" id="UP000018720">
    <property type="component" value="Unassembled WGS sequence"/>
</dbReference>
<organism evidence="1 2">
    <name type="scientific">Leptospira licerasiae str. MMD4847</name>
    <dbReference type="NCBI Taxonomy" id="1049971"/>
    <lineage>
        <taxon>Bacteria</taxon>
        <taxon>Pseudomonadati</taxon>
        <taxon>Spirochaetota</taxon>
        <taxon>Spirochaetia</taxon>
        <taxon>Leptospirales</taxon>
        <taxon>Leptospiraceae</taxon>
        <taxon>Leptospira</taxon>
    </lineage>
</organism>